<evidence type="ECO:0000313" key="2">
    <source>
        <dbReference type="Proteomes" id="UP000276133"/>
    </source>
</evidence>
<proteinExistence type="predicted"/>
<dbReference type="AlphaFoldDB" id="A0A3M7SQ32"/>
<dbReference type="EMBL" id="REGN01000971">
    <property type="protein sequence ID" value="RNA37815.1"/>
    <property type="molecule type" value="Genomic_DNA"/>
</dbReference>
<gene>
    <name evidence="1" type="ORF">BpHYR1_007139</name>
</gene>
<evidence type="ECO:0000313" key="1">
    <source>
        <dbReference type="EMBL" id="RNA37815.1"/>
    </source>
</evidence>
<protein>
    <submittedName>
        <fullName evidence="1">Uncharacterized protein</fullName>
    </submittedName>
</protein>
<dbReference type="Proteomes" id="UP000276133">
    <property type="component" value="Unassembled WGS sequence"/>
</dbReference>
<comment type="caution">
    <text evidence="1">The sequence shown here is derived from an EMBL/GenBank/DDBJ whole genome shotgun (WGS) entry which is preliminary data.</text>
</comment>
<reference evidence="1 2" key="1">
    <citation type="journal article" date="2018" name="Sci. Rep.">
        <title>Genomic signatures of local adaptation to the degree of environmental predictability in rotifers.</title>
        <authorList>
            <person name="Franch-Gras L."/>
            <person name="Hahn C."/>
            <person name="Garcia-Roger E.M."/>
            <person name="Carmona M.J."/>
            <person name="Serra M."/>
            <person name="Gomez A."/>
        </authorList>
    </citation>
    <scope>NUCLEOTIDE SEQUENCE [LARGE SCALE GENOMIC DNA]</scope>
    <source>
        <strain evidence="1">HYR1</strain>
    </source>
</reference>
<sequence>MVDIEKEDLGSMNEKSSEILSGMELNVKLDRKKVEVKLNLGWMSMMIIQTPNRLSCGFFYINK</sequence>
<organism evidence="1 2">
    <name type="scientific">Brachionus plicatilis</name>
    <name type="common">Marine rotifer</name>
    <name type="synonym">Brachionus muelleri</name>
    <dbReference type="NCBI Taxonomy" id="10195"/>
    <lineage>
        <taxon>Eukaryota</taxon>
        <taxon>Metazoa</taxon>
        <taxon>Spiralia</taxon>
        <taxon>Gnathifera</taxon>
        <taxon>Rotifera</taxon>
        <taxon>Eurotatoria</taxon>
        <taxon>Monogononta</taxon>
        <taxon>Pseudotrocha</taxon>
        <taxon>Ploima</taxon>
        <taxon>Brachionidae</taxon>
        <taxon>Brachionus</taxon>
    </lineage>
</organism>
<accession>A0A3M7SQ32</accession>
<keyword evidence="2" id="KW-1185">Reference proteome</keyword>
<name>A0A3M7SQ32_BRAPC</name>